<keyword evidence="9" id="KW-1133">Transmembrane helix</keyword>
<dbReference type="InterPro" id="IPR005467">
    <property type="entry name" value="His_kinase_dom"/>
</dbReference>
<evidence type="ECO:0000256" key="4">
    <source>
        <dbReference type="ARBA" id="ARBA00022741"/>
    </source>
</evidence>
<gene>
    <name evidence="11" type="ORF">B8V81_2682</name>
</gene>
<feature type="transmembrane region" description="Helical" evidence="9">
    <location>
        <begin position="20"/>
        <end position="43"/>
    </location>
</feature>
<feature type="region of interest" description="Disordered" evidence="8">
    <location>
        <begin position="583"/>
        <end position="602"/>
    </location>
</feature>
<evidence type="ECO:0000256" key="5">
    <source>
        <dbReference type="ARBA" id="ARBA00022777"/>
    </source>
</evidence>
<dbReference type="EMBL" id="NFEZ01000004">
    <property type="protein sequence ID" value="PLT44251.1"/>
    <property type="molecule type" value="Genomic_DNA"/>
</dbReference>
<evidence type="ECO:0000256" key="7">
    <source>
        <dbReference type="ARBA" id="ARBA00023012"/>
    </source>
</evidence>
<keyword evidence="6" id="KW-0067">ATP-binding</keyword>
<comment type="catalytic activity">
    <reaction evidence="1">
        <text>ATP + protein L-histidine = ADP + protein N-phospho-L-histidine.</text>
        <dbReference type="EC" id="2.7.13.3"/>
    </reaction>
</comment>
<evidence type="ECO:0000313" key="11">
    <source>
        <dbReference type="EMBL" id="PLT44251.1"/>
    </source>
</evidence>
<dbReference type="PRINTS" id="PR00344">
    <property type="entry name" value="BCTRLSENSOR"/>
</dbReference>
<reference evidence="11 12" key="1">
    <citation type="submission" date="2017-05" db="EMBL/GenBank/DDBJ databases">
        <title>Functional genome analysis of Paenibacillus pasadenensis strain R16: insights on endophytic life style and antifungal activity.</title>
        <authorList>
            <person name="Passera A."/>
            <person name="Marcolungo L."/>
            <person name="Casati P."/>
            <person name="Brasca M."/>
            <person name="Quaglino F."/>
            <person name="Delledonne M."/>
        </authorList>
    </citation>
    <scope>NUCLEOTIDE SEQUENCE [LARGE SCALE GENOMIC DNA]</scope>
    <source>
        <strain evidence="11 12">R16</strain>
    </source>
</reference>
<accession>A0A2N5N1N9</accession>
<feature type="transmembrane region" description="Helical" evidence="9">
    <location>
        <begin position="295"/>
        <end position="314"/>
    </location>
</feature>
<dbReference type="PROSITE" id="PS51257">
    <property type="entry name" value="PROKAR_LIPOPROTEIN"/>
    <property type="match status" value="1"/>
</dbReference>
<keyword evidence="3" id="KW-0808">Transferase</keyword>
<evidence type="ECO:0000256" key="2">
    <source>
        <dbReference type="ARBA" id="ARBA00012438"/>
    </source>
</evidence>
<proteinExistence type="predicted"/>
<dbReference type="PANTHER" id="PTHR34220:SF7">
    <property type="entry name" value="SENSOR HISTIDINE KINASE YPDA"/>
    <property type="match status" value="1"/>
</dbReference>
<evidence type="ECO:0000256" key="6">
    <source>
        <dbReference type="ARBA" id="ARBA00022840"/>
    </source>
</evidence>
<evidence type="ECO:0000259" key="10">
    <source>
        <dbReference type="PROSITE" id="PS50109"/>
    </source>
</evidence>
<keyword evidence="7" id="KW-0902">Two-component regulatory system</keyword>
<keyword evidence="5 11" id="KW-0418">Kinase</keyword>
<dbReference type="PANTHER" id="PTHR34220">
    <property type="entry name" value="SENSOR HISTIDINE KINASE YPDA"/>
    <property type="match status" value="1"/>
</dbReference>
<evidence type="ECO:0000256" key="9">
    <source>
        <dbReference type="SAM" id="Phobius"/>
    </source>
</evidence>
<dbReference type="InterPro" id="IPR050640">
    <property type="entry name" value="Bact_2-comp_sensor_kinase"/>
</dbReference>
<organism evidence="11 12">
    <name type="scientific">Paenibacillus pasadenensis</name>
    <dbReference type="NCBI Taxonomy" id="217090"/>
    <lineage>
        <taxon>Bacteria</taxon>
        <taxon>Bacillati</taxon>
        <taxon>Bacillota</taxon>
        <taxon>Bacilli</taxon>
        <taxon>Bacillales</taxon>
        <taxon>Paenibacillaceae</taxon>
        <taxon>Paenibacillus</taxon>
    </lineage>
</organism>
<protein>
    <recommendedName>
        <fullName evidence="2">histidine kinase</fullName>
        <ecNumber evidence="2">2.7.13.3</ecNumber>
    </recommendedName>
</protein>
<evidence type="ECO:0000313" key="12">
    <source>
        <dbReference type="Proteomes" id="UP000234789"/>
    </source>
</evidence>
<dbReference type="InterPro" id="IPR004358">
    <property type="entry name" value="Sig_transdc_His_kin-like_C"/>
</dbReference>
<evidence type="ECO:0000256" key="8">
    <source>
        <dbReference type="SAM" id="MobiDB-lite"/>
    </source>
</evidence>
<dbReference type="Proteomes" id="UP000234789">
    <property type="component" value="Unassembled WGS sequence"/>
</dbReference>
<sequence length="602" mass="67344">MPRLNRIRSAYNNLSIHHKMLLLLSVLMIGCFVFYQLVLGYVFRIYDRQIYEKSSQVLGTSSIAIENRLREVEGLSFRVLADPVIQQALGKLSGSPTSYEQNVLRKRVADQLISYAGSEKDVYSILLIDTRGIPISAGNREGITAGMQLDLVALAERTDGAHAWKVTADKRAALLSVRKIRSFTTQNLTFDNLGTLIIRTRIDRIIEDQMDTGPGQARLILTDGKDIIYPLADDMPLTAAEAARTAAQGKPYGVESYAGGEYFTALMASKNMGWTYLYVTPFDEMFRQLTAVKRIVLASFVAIFLAALLLGAMLSSSINRPMLLLLRKMRQIEKGQLDRLEEQSLGAVPELSHHEAGILHRTFTMMLQRIRELIDENYAKQLTIREAELKALQAQINPHFLYNTLESINWQAKMNGQRSISEMVEALGHLMRSSISGTEDLLPLEQELELVRSYVTIQAIRYEERLDFRLEAEEEALPALLPKLTLQPLVENAVHYALEPMIEPCVITVSASTSGGRLRLAVSDTGPGMPPEFVERLRRGEVRTRGQGIGLANIAERLRLTYGGDASLEIESAEGKGTTVRLDMPYTEEREETSHAKRAAGR</sequence>
<keyword evidence="9" id="KW-0812">Transmembrane</keyword>
<dbReference type="PROSITE" id="PS50109">
    <property type="entry name" value="HIS_KIN"/>
    <property type="match status" value="1"/>
</dbReference>
<dbReference type="Pfam" id="PF06580">
    <property type="entry name" value="His_kinase"/>
    <property type="match status" value="1"/>
</dbReference>
<dbReference type="SMART" id="SM00387">
    <property type="entry name" value="HATPase_c"/>
    <property type="match status" value="1"/>
</dbReference>
<name>A0A2N5N1N9_9BACL</name>
<keyword evidence="4" id="KW-0547">Nucleotide-binding</keyword>
<keyword evidence="9" id="KW-0472">Membrane</keyword>
<dbReference type="GO" id="GO:0005524">
    <property type="term" value="F:ATP binding"/>
    <property type="evidence" value="ECO:0007669"/>
    <property type="project" value="UniProtKB-KW"/>
</dbReference>
<feature type="domain" description="Histidine kinase" evidence="10">
    <location>
        <begin position="486"/>
        <end position="588"/>
    </location>
</feature>
<dbReference type="Gene3D" id="3.30.565.10">
    <property type="entry name" value="Histidine kinase-like ATPase, C-terminal domain"/>
    <property type="match status" value="1"/>
</dbReference>
<evidence type="ECO:0000256" key="1">
    <source>
        <dbReference type="ARBA" id="ARBA00000085"/>
    </source>
</evidence>
<dbReference type="InterPro" id="IPR003594">
    <property type="entry name" value="HATPase_dom"/>
</dbReference>
<dbReference type="SUPFAM" id="SSF55874">
    <property type="entry name" value="ATPase domain of HSP90 chaperone/DNA topoisomerase II/histidine kinase"/>
    <property type="match status" value="1"/>
</dbReference>
<dbReference type="InterPro" id="IPR010559">
    <property type="entry name" value="Sig_transdc_His_kin_internal"/>
</dbReference>
<keyword evidence="12" id="KW-1185">Reference proteome</keyword>
<dbReference type="RefSeq" id="WP_228551249.1">
    <property type="nucleotide sequence ID" value="NZ_NFEZ01000004.1"/>
</dbReference>
<dbReference type="Gene3D" id="6.10.340.10">
    <property type="match status" value="1"/>
</dbReference>
<dbReference type="EC" id="2.7.13.3" evidence="2"/>
<dbReference type="AlphaFoldDB" id="A0A2N5N1N9"/>
<comment type="caution">
    <text evidence="11">The sequence shown here is derived from an EMBL/GenBank/DDBJ whole genome shotgun (WGS) entry which is preliminary data.</text>
</comment>
<dbReference type="InterPro" id="IPR036890">
    <property type="entry name" value="HATPase_C_sf"/>
</dbReference>
<dbReference type="Pfam" id="PF02518">
    <property type="entry name" value="HATPase_c"/>
    <property type="match status" value="1"/>
</dbReference>
<evidence type="ECO:0000256" key="3">
    <source>
        <dbReference type="ARBA" id="ARBA00022679"/>
    </source>
</evidence>
<dbReference type="GO" id="GO:0016020">
    <property type="term" value="C:membrane"/>
    <property type="evidence" value="ECO:0007669"/>
    <property type="project" value="InterPro"/>
</dbReference>
<dbReference type="GO" id="GO:0000155">
    <property type="term" value="F:phosphorelay sensor kinase activity"/>
    <property type="evidence" value="ECO:0007669"/>
    <property type="project" value="InterPro"/>
</dbReference>